<evidence type="ECO:0000256" key="1">
    <source>
        <dbReference type="SAM" id="MobiDB-lite"/>
    </source>
</evidence>
<gene>
    <name evidence="2" type="ORF">KLLA0_E02795g</name>
</gene>
<dbReference type="KEGG" id="kla:KLLA0_E02795g"/>
<dbReference type="EMBL" id="CR382125">
    <property type="protein sequence ID" value="CAR56729.1"/>
    <property type="molecule type" value="Genomic_DNA"/>
</dbReference>
<dbReference type="PaxDb" id="284590-B4UN99"/>
<dbReference type="Proteomes" id="UP000000598">
    <property type="component" value="Chromosome E"/>
</dbReference>
<keyword evidence="3" id="KW-1185">Reference proteome</keyword>
<dbReference type="InParanoid" id="B4UN99"/>
<organism evidence="2 3">
    <name type="scientific">Kluyveromyces lactis (strain ATCC 8585 / CBS 2359 / DSM 70799 / NBRC 1267 / NRRL Y-1140 / WM37)</name>
    <name type="common">Yeast</name>
    <name type="synonym">Candida sphaerica</name>
    <dbReference type="NCBI Taxonomy" id="284590"/>
    <lineage>
        <taxon>Eukaryota</taxon>
        <taxon>Fungi</taxon>
        <taxon>Dikarya</taxon>
        <taxon>Ascomycota</taxon>
        <taxon>Saccharomycotina</taxon>
        <taxon>Saccharomycetes</taxon>
        <taxon>Saccharomycetales</taxon>
        <taxon>Saccharomycetaceae</taxon>
        <taxon>Kluyveromyces</taxon>
    </lineage>
</organism>
<feature type="region of interest" description="Disordered" evidence="1">
    <location>
        <begin position="20"/>
        <end position="55"/>
    </location>
</feature>
<dbReference type="RefSeq" id="XP_002999391.1">
    <property type="nucleotide sequence ID" value="XM_002999345.1"/>
</dbReference>
<dbReference type="HOGENOM" id="CLU_3032672_0_0_1"/>
<protein>
    <submittedName>
        <fullName evidence="2">KLLA0E02795p</fullName>
    </submittedName>
</protein>
<dbReference type="AlphaFoldDB" id="B4UN99"/>
<evidence type="ECO:0000313" key="2">
    <source>
        <dbReference type="EMBL" id="CAR56729.1"/>
    </source>
</evidence>
<reference evidence="2 3" key="1">
    <citation type="journal article" date="2004" name="Nature">
        <title>Genome evolution in yeasts.</title>
        <authorList>
            <consortium name="Genolevures"/>
            <person name="Dujon B."/>
            <person name="Sherman D."/>
            <person name="Fischer G."/>
            <person name="Durrens P."/>
            <person name="Casaregola S."/>
            <person name="Lafontaine I."/>
            <person name="de Montigny J."/>
            <person name="Marck C."/>
            <person name="Neuveglise C."/>
            <person name="Talla E."/>
            <person name="Goffard N."/>
            <person name="Frangeul L."/>
            <person name="Aigle M."/>
            <person name="Anthouard V."/>
            <person name="Babour A."/>
            <person name="Barbe V."/>
            <person name="Barnay S."/>
            <person name="Blanchin S."/>
            <person name="Beckerich J.M."/>
            <person name="Beyne E."/>
            <person name="Bleykasten C."/>
            <person name="Boisrame A."/>
            <person name="Boyer J."/>
            <person name="Cattolico L."/>
            <person name="Confanioleri F."/>
            <person name="de Daruvar A."/>
            <person name="Despons L."/>
            <person name="Fabre E."/>
            <person name="Fairhead C."/>
            <person name="Ferry-Dumazet H."/>
            <person name="Groppi A."/>
            <person name="Hantraye F."/>
            <person name="Hennequin C."/>
            <person name="Jauniaux N."/>
            <person name="Joyet P."/>
            <person name="Kachouri R."/>
            <person name="Kerrest A."/>
            <person name="Koszul R."/>
            <person name="Lemaire M."/>
            <person name="Lesur I."/>
            <person name="Ma L."/>
            <person name="Muller H."/>
            <person name="Nicaud J.M."/>
            <person name="Nikolski M."/>
            <person name="Oztas S."/>
            <person name="Ozier-Kalogeropoulos O."/>
            <person name="Pellenz S."/>
            <person name="Potier S."/>
            <person name="Richard G.F."/>
            <person name="Straub M.L."/>
            <person name="Suleau A."/>
            <person name="Swennene D."/>
            <person name="Tekaia F."/>
            <person name="Wesolowski-Louvel M."/>
            <person name="Westhof E."/>
            <person name="Wirth B."/>
            <person name="Zeniou-Meyer M."/>
            <person name="Zivanovic I."/>
            <person name="Bolotin-Fukuhara M."/>
            <person name="Thierry A."/>
            <person name="Bouchier C."/>
            <person name="Caudron B."/>
            <person name="Scarpelli C."/>
            <person name="Gaillardin C."/>
            <person name="Weissenbach J."/>
            <person name="Wincker P."/>
            <person name="Souciet J.L."/>
        </authorList>
    </citation>
    <scope>NUCLEOTIDE SEQUENCE [LARGE SCALE GENOMIC DNA]</scope>
    <source>
        <strain evidence="3">ATCC 8585 / CBS 2359 / DSM 70799 / NBRC 1267 / NRRL Y-1140 / WM37</strain>
    </source>
</reference>
<accession>B4UN99</accession>
<evidence type="ECO:0000313" key="3">
    <source>
        <dbReference type="Proteomes" id="UP000000598"/>
    </source>
</evidence>
<dbReference type="GeneID" id="9487493"/>
<name>B4UN99_KLULA</name>
<feature type="compositionally biased region" description="Basic and acidic residues" evidence="1">
    <location>
        <begin position="33"/>
        <end position="47"/>
    </location>
</feature>
<sequence length="55" mass="5838">MALMTAIGMGSLYVAKGQMDERKAGHAKGSAKSWEEIAEEHGIETKKSGSAVETK</sequence>
<proteinExistence type="predicted"/>